<proteinExistence type="predicted"/>
<dbReference type="InterPro" id="IPR007803">
    <property type="entry name" value="Asp/Arg/Pro-Hydrxlase"/>
</dbReference>
<name>A0A562TUA4_9SPHI</name>
<dbReference type="RefSeq" id="WP_144915514.1">
    <property type="nucleotide sequence ID" value="NZ_VLLI01000013.1"/>
</dbReference>
<evidence type="ECO:0000313" key="2">
    <source>
        <dbReference type="EMBL" id="TWI96380.1"/>
    </source>
</evidence>
<organism evidence="2 3">
    <name type="scientific">Mucilaginibacter frigoritolerans</name>
    <dbReference type="NCBI Taxonomy" id="652788"/>
    <lineage>
        <taxon>Bacteria</taxon>
        <taxon>Pseudomonadati</taxon>
        <taxon>Bacteroidota</taxon>
        <taxon>Sphingobacteriia</taxon>
        <taxon>Sphingobacteriales</taxon>
        <taxon>Sphingobacteriaceae</taxon>
        <taxon>Mucilaginibacter</taxon>
    </lineage>
</organism>
<comment type="caution">
    <text evidence="2">The sequence shown here is derived from an EMBL/GenBank/DDBJ whole genome shotgun (WGS) entry which is preliminary data.</text>
</comment>
<dbReference type="SUPFAM" id="SSF51197">
    <property type="entry name" value="Clavaminate synthase-like"/>
    <property type="match status" value="1"/>
</dbReference>
<gene>
    <name evidence="2" type="ORF">JN11_04114</name>
</gene>
<dbReference type="OrthoDB" id="1441538at2"/>
<dbReference type="AlphaFoldDB" id="A0A562TUA4"/>
<evidence type="ECO:0000259" key="1">
    <source>
        <dbReference type="Pfam" id="PF05118"/>
    </source>
</evidence>
<evidence type="ECO:0000313" key="3">
    <source>
        <dbReference type="Proteomes" id="UP000317010"/>
    </source>
</evidence>
<protein>
    <submittedName>
        <fullName evidence="2">Aspartyl/asparaginyl beta-hydroxylase</fullName>
    </submittedName>
</protein>
<dbReference type="EMBL" id="VLLI01000013">
    <property type="protein sequence ID" value="TWI96380.1"/>
    <property type="molecule type" value="Genomic_DNA"/>
</dbReference>
<dbReference type="Proteomes" id="UP000317010">
    <property type="component" value="Unassembled WGS sequence"/>
</dbReference>
<sequence length="225" mass="26089">MIRYAKLPLFFDAMETQNELLSVDKNWQSHFNTYHFEGSWTVLALRSPDGSHINIIPELMASSEYRNTLFMEQFPSVKQLLSNFDCPIMAVRFLNLQAGAIIKPHRDNELAFEKGEARLHFPIITNPDVEFYIEDDRIPLTEGSCWYINANLTHQVFNKGNTDRIHLVIDCKVNGWLKELINLSNEVSFKDEQENGQLLMIIKELRLQNTEAANKMASELELQLK</sequence>
<dbReference type="Pfam" id="PF05118">
    <property type="entry name" value="Asp_Arg_Hydrox"/>
    <property type="match status" value="1"/>
</dbReference>
<feature type="domain" description="Aspartyl/asparaginy/proline hydroxylase" evidence="1">
    <location>
        <begin position="32"/>
        <end position="171"/>
    </location>
</feature>
<keyword evidence="3" id="KW-1185">Reference proteome</keyword>
<accession>A0A562TUA4</accession>
<dbReference type="Gene3D" id="2.60.120.330">
    <property type="entry name" value="B-lactam Antibiotic, Isopenicillin N Synthase, Chain"/>
    <property type="match status" value="1"/>
</dbReference>
<reference evidence="2 3" key="1">
    <citation type="submission" date="2019-07" db="EMBL/GenBank/DDBJ databases">
        <title>Genomic Encyclopedia of Archaeal and Bacterial Type Strains, Phase II (KMG-II): from individual species to whole genera.</title>
        <authorList>
            <person name="Goeker M."/>
        </authorList>
    </citation>
    <scope>NUCLEOTIDE SEQUENCE [LARGE SCALE GENOMIC DNA]</scope>
    <source>
        <strain evidence="2 3">ATCC BAA-1854</strain>
    </source>
</reference>
<dbReference type="InterPro" id="IPR027443">
    <property type="entry name" value="IPNS-like_sf"/>
</dbReference>